<evidence type="ECO:0000313" key="7">
    <source>
        <dbReference type="Proteomes" id="UP000249304"/>
    </source>
</evidence>
<feature type="domain" description="HTH tetR-type" evidence="5">
    <location>
        <begin position="9"/>
        <end position="69"/>
    </location>
</feature>
<dbReference type="Gene3D" id="1.10.357.10">
    <property type="entry name" value="Tetracycline Repressor, domain 2"/>
    <property type="match status" value="1"/>
</dbReference>
<dbReference type="AlphaFoldDB" id="A0A2W2F041"/>
<gene>
    <name evidence="6" type="ORF">C1J01_15660</name>
</gene>
<dbReference type="InterPro" id="IPR009057">
    <property type="entry name" value="Homeodomain-like_sf"/>
</dbReference>
<keyword evidence="1" id="KW-0805">Transcription regulation</keyword>
<proteinExistence type="predicted"/>
<dbReference type="PROSITE" id="PS50977">
    <property type="entry name" value="HTH_TETR_2"/>
    <property type="match status" value="1"/>
</dbReference>
<name>A0A2W2F041_9ACTN</name>
<dbReference type="GO" id="GO:0003677">
    <property type="term" value="F:DNA binding"/>
    <property type="evidence" value="ECO:0007669"/>
    <property type="project" value="UniProtKB-UniRule"/>
</dbReference>
<keyword evidence="2 4" id="KW-0238">DNA-binding</keyword>
<keyword evidence="3" id="KW-0804">Transcription</keyword>
<protein>
    <submittedName>
        <fullName evidence="6">TetR family transcriptional regulator</fullName>
    </submittedName>
</protein>
<dbReference type="InterPro" id="IPR001647">
    <property type="entry name" value="HTH_TetR"/>
</dbReference>
<evidence type="ECO:0000256" key="2">
    <source>
        <dbReference type="ARBA" id="ARBA00023125"/>
    </source>
</evidence>
<evidence type="ECO:0000313" key="6">
    <source>
        <dbReference type="EMBL" id="PZG18228.1"/>
    </source>
</evidence>
<reference evidence="6 7" key="1">
    <citation type="submission" date="2018-01" db="EMBL/GenBank/DDBJ databases">
        <title>Draft genome sequence of Nonomuraea sp. KC333.</title>
        <authorList>
            <person name="Sahin N."/>
            <person name="Saygin H."/>
            <person name="Ay H."/>
        </authorList>
    </citation>
    <scope>NUCLEOTIDE SEQUENCE [LARGE SCALE GENOMIC DNA]</scope>
    <source>
        <strain evidence="6 7">KC333</strain>
    </source>
</reference>
<feature type="DNA-binding region" description="H-T-H motif" evidence="4">
    <location>
        <begin position="32"/>
        <end position="51"/>
    </location>
</feature>
<keyword evidence="7" id="KW-1185">Reference proteome</keyword>
<dbReference type="Pfam" id="PF00440">
    <property type="entry name" value="TetR_N"/>
    <property type="match status" value="1"/>
</dbReference>
<comment type="caution">
    <text evidence="6">The sequence shown here is derived from an EMBL/GenBank/DDBJ whole genome shotgun (WGS) entry which is preliminary data.</text>
</comment>
<dbReference type="SUPFAM" id="SSF46689">
    <property type="entry name" value="Homeodomain-like"/>
    <property type="match status" value="1"/>
</dbReference>
<dbReference type="OrthoDB" id="3827407at2"/>
<accession>A0A2W2F041</accession>
<evidence type="ECO:0000259" key="5">
    <source>
        <dbReference type="PROSITE" id="PS50977"/>
    </source>
</evidence>
<dbReference type="Proteomes" id="UP000249304">
    <property type="component" value="Unassembled WGS sequence"/>
</dbReference>
<dbReference type="EMBL" id="POUD01000055">
    <property type="protein sequence ID" value="PZG18228.1"/>
    <property type="molecule type" value="Genomic_DNA"/>
</dbReference>
<dbReference type="PANTHER" id="PTHR47506">
    <property type="entry name" value="TRANSCRIPTIONAL REGULATORY PROTEIN"/>
    <property type="match status" value="1"/>
</dbReference>
<evidence type="ECO:0000256" key="3">
    <source>
        <dbReference type="ARBA" id="ARBA00023163"/>
    </source>
</evidence>
<organism evidence="6 7">
    <name type="scientific">Nonomuraea aridisoli</name>
    <dbReference type="NCBI Taxonomy" id="2070368"/>
    <lineage>
        <taxon>Bacteria</taxon>
        <taxon>Bacillati</taxon>
        <taxon>Actinomycetota</taxon>
        <taxon>Actinomycetes</taxon>
        <taxon>Streptosporangiales</taxon>
        <taxon>Streptosporangiaceae</taxon>
        <taxon>Nonomuraea</taxon>
    </lineage>
</organism>
<dbReference type="Pfam" id="PF16925">
    <property type="entry name" value="TetR_C_13"/>
    <property type="match status" value="1"/>
</dbReference>
<evidence type="ECO:0000256" key="1">
    <source>
        <dbReference type="ARBA" id="ARBA00023015"/>
    </source>
</evidence>
<dbReference type="InterPro" id="IPR011075">
    <property type="entry name" value="TetR_C"/>
</dbReference>
<dbReference type="RefSeq" id="WP_111179704.1">
    <property type="nucleotide sequence ID" value="NZ_POUD01000055.1"/>
</dbReference>
<sequence length="201" mass="21920">MRQLTRKGAATRQRILEGAALHIREHGVADTTLDDILARTSTSKSQLFHYFPGGREELLLAVARLEADRVLEDQQPQLGDLTSWDAWRQWRDRVVERYRAQGSQCPLNSVMSQLRGNTPGAQAVVTELMNHWQAELAAGVRHMQAAGEIDPGLDPGQAAAALLAGIQGGVLIQLSTGRTTHLEAALDLGLAYLRTGRPPSS</sequence>
<dbReference type="PANTHER" id="PTHR47506:SF3">
    <property type="entry name" value="HTH-TYPE TRANSCRIPTIONAL REGULATOR LMRA"/>
    <property type="match status" value="1"/>
</dbReference>
<evidence type="ECO:0000256" key="4">
    <source>
        <dbReference type="PROSITE-ProRule" id="PRU00335"/>
    </source>
</evidence>
<dbReference type="InterPro" id="IPR036271">
    <property type="entry name" value="Tet_transcr_reg_TetR-rel_C_sf"/>
</dbReference>
<dbReference type="SUPFAM" id="SSF48498">
    <property type="entry name" value="Tetracyclin repressor-like, C-terminal domain"/>
    <property type="match status" value="1"/>
</dbReference>